<evidence type="ECO:0000256" key="6">
    <source>
        <dbReference type="ARBA" id="ARBA00022679"/>
    </source>
</evidence>
<dbReference type="CDD" id="cd00075">
    <property type="entry name" value="HATPase"/>
    <property type="match status" value="1"/>
</dbReference>
<dbReference type="InterPro" id="IPR003594">
    <property type="entry name" value="HATPase_dom"/>
</dbReference>
<dbReference type="PRINTS" id="PR00344">
    <property type="entry name" value="BCTRLSENSOR"/>
</dbReference>
<keyword evidence="10" id="KW-0812">Transmembrane</keyword>
<dbReference type="InterPro" id="IPR004358">
    <property type="entry name" value="Sig_transdc_His_kin-like_C"/>
</dbReference>
<evidence type="ECO:0000256" key="4">
    <source>
        <dbReference type="ARBA" id="ARBA00022475"/>
    </source>
</evidence>
<dbReference type="PROSITE" id="PS50885">
    <property type="entry name" value="HAMP"/>
    <property type="match status" value="1"/>
</dbReference>
<evidence type="ECO:0000256" key="3">
    <source>
        <dbReference type="ARBA" id="ARBA00012438"/>
    </source>
</evidence>
<dbReference type="CDD" id="cd00082">
    <property type="entry name" value="HisKA"/>
    <property type="match status" value="1"/>
</dbReference>
<dbReference type="PROSITE" id="PS50109">
    <property type="entry name" value="HIS_KIN"/>
    <property type="match status" value="1"/>
</dbReference>
<name>A0A2R5FF17_9PROT</name>
<dbReference type="EMBL" id="BDOQ01000023">
    <property type="protein sequence ID" value="GBG15918.1"/>
    <property type="molecule type" value="Genomic_DNA"/>
</dbReference>
<keyword evidence="6" id="KW-0808">Transferase</keyword>
<evidence type="ECO:0000256" key="8">
    <source>
        <dbReference type="ARBA" id="ARBA00022777"/>
    </source>
</evidence>
<dbReference type="PANTHER" id="PTHR44936">
    <property type="entry name" value="SENSOR PROTEIN CREC"/>
    <property type="match status" value="1"/>
</dbReference>
<dbReference type="Gene3D" id="3.30.565.10">
    <property type="entry name" value="Histidine kinase-like ATPase, C-terminal domain"/>
    <property type="match status" value="1"/>
</dbReference>
<dbReference type="InterPro" id="IPR036097">
    <property type="entry name" value="HisK_dim/P_sf"/>
</dbReference>
<comment type="caution">
    <text evidence="13">The sequence shown here is derived from an EMBL/GenBank/DDBJ whole genome shotgun (WGS) entry which is preliminary data.</text>
</comment>
<gene>
    <name evidence="13" type="ORF">NMK_3536</name>
</gene>
<dbReference type="GO" id="GO:0000155">
    <property type="term" value="F:phosphorelay sensor kinase activity"/>
    <property type="evidence" value="ECO:0007669"/>
    <property type="project" value="InterPro"/>
</dbReference>
<dbReference type="AlphaFoldDB" id="A0A2R5FF17"/>
<dbReference type="GO" id="GO:0005524">
    <property type="term" value="F:ATP binding"/>
    <property type="evidence" value="ECO:0007669"/>
    <property type="project" value="UniProtKB-KW"/>
</dbReference>
<dbReference type="InterPro" id="IPR005467">
    <property type="entry name" value="His_kinase_dom"/>
</dbReference>
<keyword evidence="5" id="KW-0597">Phosphoprotein</keyword>
<keyword evidence="9" id="KW-0067">ATP-binding</keyword>
<keyword evidence="10" id="KW-1133">Transmembrane helix</keyword>
<dbReference type="InterPro" id="IPR003660">
    <property type="entry name" value="HAMP_dom"/>
</dbReference>
<dbReference type="Gene3D" id="1.10.287.130">
    <property type="match status" value="1"/>
</dbReference>
<dbReference type="SUPFAM" id="SSF47384">
    <property type="entry name" value="Homodimeric domain of signal transducing histidine kinase"/>
    <property type="match status" value="1"/>
</dbReference>
<dbReference type="Proteomes" id="UP000245081">
    <property type="component" value="Unassembled WGS sequence"/>
</dbReference>
<dbReference type="SMART" id="SM00388">
    <property type="entry name" value="HisKA"/>
    <property type="match status" value="1"/>
</dbReference>
<dbReference type="InterPro" id="IPR003661">
    <property type="entry name" value="HisK_dim/P_dom"/>
</dbReference>
<keyword evidence="14" id="KW-1185">Reference proteome</keyword>
<proteinExistence type="predicted"/>
<dbReference type="EC" id="2.7.13.3" evidence="3"/>
<dbReference type="SMART" id="SM00387">
    <property type="entry name" value="HATPase_c"/>
    <property type="match status" value="1"/>
</dbReference>
<feature type="domain" description="Histidine kinase" evidence="11">
    <location>
        <begin position="374"/>
        <end position="580"/>
    </location>
</feature>
<evidence type="ECO:0000256" key="5">
    <source>
        <dbReference type="ARBA" id="ARBA00022553"/>
    </source>
</evidence>
<dbReference type="GO" id="GO:0005886">
    <property type="term" value="C:plasma membrane"/>
    <property type="evidence" value="ECO:0007669"/>
    <property type="project" value="UniProtKB-SubCell"/>
</dbReference>
<dbReference type="Pfam" id="PF00512">
    <property type="entry name" value="HisKA"/>
    <property type="match status" value="1"/>
</dbReference>
<evidence type="ECO:0000256" key="10">
    <source>
        <dbReference type="SAM" id="Phobius"/>
    </source>
</evidence>
<evidence type="ECO:0000256" key="9">
    <source>
        <dbReference type="ARBA" id="ARBA00022840"/>
    </source>
</evidence>
<evidence type="ECO:0000256" key="2">
    <source>
        <dbReference type="ARBA" id="ARBA00004651"/>
    </source>
</evidence>
<dbReference type="Gene3D" id="6.10.340.10">
    <property type="match status" value="1"/>
</dbReference>
<dbReference type="InterPro" id="IPR050980">
    <property type="entry name" value="2C_sensor_his_kinase"/>
</dbReference>
<comment type="subcellular location">
    <subcellularLocation>
        <location evidence="2">Cell membrane</location>
        <topology evidence="2">Multi-pass membrane protein</topology>
    </subcellularLocation>
</comment>
<dbReference type="InterPro" id="IPR036890">
    <property type="entry name" value="HATPase_C_sf"/>
</dbReference>
<dbReference type="RefSeq" id="WP_227871560.1">
    <property type="nucleotide sequence ID" value="NZ_BDOQ01000023.1"/>
</dbReference>
<keyword evidence="10" id="KW-0472">Membrane</keyword>
<comment type="catalytic activity">
    <reaction evidence="1">
        <text>ATP + protein L-histidine = ADP + protein N-phospho-L-histidine.</text>
        <dbReference type="EC" id="2.7.13.3"/>
    </reaction>
</comment>
<evidence type="ECO:0000259" key="12">
    <source>
        <dbReference type="PROSITE" id="PS50885"/>
    </source>
</evidence>
<dbReference type="SUPFAM" id="SSF55874">
    <property type="entry name" value="ATPase domain of HSP90 chaperone/DNA topoisomerase II/histidine kinase"/>
    <property type="match status" value="1"/>
</dbReference>
<organism evidence="13 14">
    <name type="scientific">Novimethylophilus kurashikiensis</name>
    <dbReference type="NCBI Taxonomy" id="1825523"/>
    <lineage>
        <taxon>Bacteria</taxon>
        <taxon>Pseudomonadati</taxon>
        <taxon>Pseudomonadota</taxon>
        <taxon>Betaproteobacteria</taxon>
        <taxon>Nitrosomonadales</taxon>
        <taxon>Methylophilaceae</taxon>
        <taxon>Novimethylophilus</taxon>
    </lineage>
</organism>
<feature type="domain" description="HAMP" evidence="12">
    <location>
        <begin position="305"/>
        <end position="357"/>
    </location>
</feature>
<evidence type="ECO:0000256" key="1">
    <source>
        <dbReference type="ARBA" id="ARBA00000085"/>
    </source>
</evidence>
<keyword evidence="4" id="KW-1003">Cell membrane</keyword>
<sequence length="582" mass="63466">MTIRKTLLIAFLAVSLIPAILLSMLAFSTAGEAMRQEIGRSLLVQSATVSEDIDKMLFERLQNAQTWRRLEVMQDIQVHDVDKRLSQFLVDLKTGYRDVYHELSCIDTNGHIVASSDTSLIGKIAAPADTLLQIEPRIAIEALELKGDQATFTIRAGIDSQFKEGPAGELLLRFNWGQIYRILDQAAQNGRMVVLIDRQNRIVAASSKLREQGMLLASLPQGWLPTGKKNGKAILDGAPLHLSEVTVGFDRSHGFQHFPGFGWTTLVIQPSHQAFLPIQKMATMFLILLVLVSSFAIALSMLVAGRIARPIADLTAFTRRFMQDKKLPPSPSGIGGEVGELTTAFVQTVNDLDQSRQNLVRASKLAVLGEMAAVMAHEVRTPLGILRSSAQMLARESLSPEARELTGFIESETERLNSLVSTLLDTARPRPPNFQPTVISELIRHSIGLLAGQAEKKNIILETHCEAENILVNADAEQLTQVLLNLILNALQILPVNGRVSVSCKPLDGKLSIEIADNGPGIPVEDQPRVFDPFFTRREGGVGLGLAVVQQIISSHDGEITAGTSTLGGALFTITLPIEGKV</sequence>
<dbReference type="PANTHER" id="PTHR44936:SF10">
    <property type="entry name" value="SENSOR PROTEIN RSTB"/>
    <property type="match status" value="1"/>
</dbReference>
<evidence type="ECO:0000313" key="14">
    <source>
        <dbReference type="Proteomes" id="UP000245081"/>
    </source>
</evidence>
<reference evidence="13 14" key="1">
    <citation type="journal article" date="2018" name="Environ. Microbiol.">
        <title>Isolation and genomic characterization of Novimethylophilus kurashikiensis gen. nov. sp. nov., a new lanthanide-dependent methylotrophic species of Methylophilaceae.</title>
        <authorList>
            <person name="Lv H."/>
            <person name="Sahin N."/>
            <person name="Tani A."/>
        </authorList>
    </citation>
    <scope>NUCLEOTIDE SEQUENCE [LARGE SCALE GENOMIC DNA]</scope>
    <source>
        <strain evidence="13 14">La2-4</strain>
    </source>
</reference>
<accession>A0A2R5FF17</accession>
<keyword evidence="7" id="KW-0547">Nucleotide-binding</keyword>
<evidence type="ECO:0000256" key="7">
    <source>
        <dbReference type="ARBA" id="ARBA00022741"/>
    </source>
</evidence>
<evidence type="ECO:0000259" key="11">
    <source>
        <dbReference type="PROSITE" id="PS50109"/>
    </source>
</evidence>
<keyword evidence="8" id="KW-0418">Kinase</keyword>
<dbReference type="Pfam" id="PF02518">
    <property type="entry name" value="HATPase_c"/>
    <property type="match status" value="1"/>
</dbReference>
<protein>
    <recommendedName>
        <fullName evidence="3">histidine kinase</fullName>
        <ecNumber evidence="3">2.7.13.3</ecNumber>
    </recommendedName>
</protein>
<feature type="transmembrane region" description="Helical" evidence="10">
    <location>
        <begin position="281"/>
        <end position="304"/>
    </location>
</feature>
<evidence type="ECO:0000313" key="13">
    <source>
        <dbReference type="EMBL" id="GBG15918.1"/>
    </source>
</evidence>